<name>A0A6M0RWQ8_9CYAN</name>
<evidence type="ECO:0000313" key="2">
    <source>
        <dbReference type="Proteomes" id="UP000481033"/>
    </source>
</evidence>
<accession>A0A6M0RWQ8</accession>
<dbReference type="RefSeq" id="WP_006519597.1">
    <property type="nucleotide sequence ID" value="NZ_QXHD01000004.1"/>
</dbReference>
<proteinExistence type="predicted"/>
<protein>
    <submittedName>
        <fullName evidence="1">Uncharacterized protein</fullName>
    </submittedName>
</protein>
<dbReference type="AlphaFoldDB" id="A0A6M0RWQ8"/>
<dbReference type="EMBL" id="QXHD01000004">
    <property type="protein sequence ID" value="NEZ60122.1"/>
    <property type="molecule type" value="Genomic_DNA"/>
</dbReference>
<dbReference type="Proteomes" id="UP000481033">
    <property type="component" value="Unassembled WGS sequence"/>
</dbReference>
<comment type="caution">
    <text evidence="1">The sequence shown here is derived from an EMBL/GenBank/DDBJ whole genome shotgun (WGS) entry which is preliminary data.</text>
</comment>
<evidence type="ECO:0000313" key="1">
    <source>
        <dbReference type="EMBL" id="NEZ60122.1"/>
    </source>
</evidence>
<sequence length="138" mass="15995">MLLCQIEMQALDPVAQEPTYYIVGRYGFDPGLQEQEEVWINWQIWDKKFEIKSKVVGRRKEIYVDGKSIALGMSESEKEKFLVIYPDGIETLSDGASLFLLRIFVEAIDKEQLFEVQKALAQGERRLRPQGQLPKTKQ</sequence>
<reference evidence="1 2" key="1">
    <citation type="journal article" date="2020" name="Microb. Ecol.">
        <title>Ecogenomics of the Marine Benthic Filamentous Cyanobacterium Adonisia.</title>
        <authorList>
            <person name="Walter J.M."/>
            <person name="Coutinho F.H."/>
            <person name="Leomil L."/>
            <person name="Hargreaves P.I."/>
            <person name="Campeao M.E."/>
            <person name="Vieira V.V."/>
            <person name="Silva B.S."/>
            <person name="Fistarol G.O."/>
            <person name="Salomon P.S."/>
            <person name="Sawabe T."/>
            <person name="Mino S."/>
            <person name="Hosokawa M."/>
            <person name="Miyashita H."/>
            <person name="Maruyama F."/>
            <person name="van Verk M.C."/>
            <person name="Dutilh B.E."/>
            <person name="Thompson C.C."/>
            <person name="Thompson F.L."/>
        </authorList>
    </citation>
    <scope>NUCLEOTIDE SEQUENCE [LARGE SCALE GENOMIC DNA]</scope>
    <source>
        <strain evidence="1 2">CCMR0081</strain>
    </source>
</reference>
<gene>
    <name evidence="1" type="ORF">DXZ20_31650</name>
</gene>
<keyword evidence="2" id="KW-1185">Reference proteome</keyword>
<organism evidence="1 2">
    <name type="scientific">Adonisia turfae CCMR0081</name>
    <dbReference type="NCBI Taxonomy" id="2292702"/>
    <lineage>
        <taxon>Bacteria</taxon>
        <taxon>Bacillati</taxon>
        <taxon>Cyanobacteriota</taxon>
        <taxon>Adonisia</taxon>
        <taxon>Adonisia turfae</taxon>
    </lineage>
</organism>